<evidence type="ECO:0000256" key="1">
    <source>
        <dbReference type="ARBA" id="ARBA00008642"/>
    </source>
</evidence>
<dbReference type="Pfam" id="PF08541">
    <property type="entry name" value="ACP_syn_III_C"/>
    <property type="match status" value="1"/>
</dbReference>
<comment type="function">
    <text evidence="9">Catalyzes the condensation reaction of fatty acid synthesis by the addition to an acyl acceptor of two carbons from malonyl-ACP. Catalyzes the first condensation reaction which initiates fatty acid synthesis and may therefore play a role in governing the total rate of fatty acid production. Possesses both acetoacetyl-ACP synthase and acetyl transacylase activities. Its substrate specificity determines the biosynthesis of branched-chain and/or straight-chain of fatty acids.</text>
</comment>
<dbReference type="GO" id="GO:0033818">
    <property type="term" value="F:beta-ketoacyl-acyl-carrier-protein synthase III activity"/>
    <property type="evidence" value="ECO:0007669"/>
    <property type="project" value="UniProtKB-EC"/>
</dbReference>
<comment type="caution">
    <text evidence="12">The sequence shown here is derived from an EMBL/GenBank/DDBJ whole genome shotgun (WGS) entry which is preliminary data.</text>
</comment>
<dbReference type="NCBIfam" id="NF006829">
    <property type="entry name" value="PRK09352.1"/>
    <property type="match status" value="1"/>
</dbReference>
<dbReference type="NCBIfam" id="TIGR00747">
    <property type="entry name" value="fabH"/>
    <property type="match status" value="1"/>
</dbReference>
<feature type="region of interest" description="ACP-binding" evidence="9">
    <location>
        <begin position="255"/>
        <end position="259"/>
    </location>
</feature>
<evidence type="ECO:0000256" key="6">
    <source>
        <dbReference type="ARBA" id="ARBA00023098"/>
    </source>
</evidence>
<feature type="active site" evidence="9">
    <location>
        <position position="284"/>
    </location>
</feature>
<dbReference type="RefSeq" id="WP_380589823.1">
    <property type="nucleotide sequence ID" value="NZ_JBHSQJ010000150.1"/>
</dbReference>
<dbReference type="PANTHER" id="PTHR34069">
    <property type="entry name" value="3-OXOACYL-[ACYL-CARRIER-PROTEIN] SYNTHASE 3"/>
    <property type="match status" value="1"/>
</dbReference>
<dbReference type="InterPro" id="IPR004655">
    <property type="entry name" value="FabH"/>
</dbReference>
<accession>A0ABW1GBN3</accession>
<comment type="similarity">
    <text evidence="1 9">Belongs to the thiolase-like superfamily. FabH family.</text>
</comment>
<keyword evidence="5 9" id="KW-0276">Fatty acid metabolism</keyword>
<reference evidence="13" key="1">
    <citation type="journal article" date="2019" name="Int. J. Syst. Evol. Microbiol.">
        <title>The Global Catalogue of Microorganisms (GCM) 10K type strain sequencing project: providing services to taxonomists for standard genome sequencing and annotation.</title>
        <authorList>
            <consortium name="The Broad Institute Genomics Platform"/>
            <consortium name="The Broad Institute Genome Sequencing Center for Infectious Disease"/>
            <person name="Wu L."/>
            <person name="Ma J."/>
        </authorList>
    </citation>
    <scope>NUCLEOTIDE SEQUENCE [LARGE SCALE GENOMIC DNA]</scope>
    <source>
        <strain evidence="13">JCM 4816</strain>
    </source>
</reference>
<dbReference type="InterPro" id="IPR013747">
    <property type="entry name" value="ACP_syn_III_C"/>
</dbReference>
<keyword evidence="6 9" id="KW-0443">Lipid metabolism</keyword>
<dbReference type="InterPro" id="IPR016039">
    <property type="entry name" value="Thiolase-like"/>
</dbReference>
<name>A0ABW1GBN3_9ACTN</name>
<dbReference type="Pfam" id="PF08545">
    <property type="entry name" value="ACP_syn_III"/>
    <property type="match status" value="1"/>
</dbReference>
<feature type="active site" evidence="9">
    <location>
        <position position="112"/>
    </location>
</feature>
<keyword evidence="2 9" id="KW-0963">Cytoplasm</keyword>
<evidence type="ECO:0000313" key="13">
    <source>
        <dbReference type="Proteomes" id="UP001596174"/>
    </source>
</evidence>
<keyword evidence="4 9" id="KW-0808">Transferase</keyword>
<comment type="pathway">
    <text evidence="9">Lipid metabolism; fatty acid biosynthesis.</text>
</comment>
<keyword evidence="13" id="KW-1185">Reference proteome</keyword>
<dbReference type="CDD" id="cd00830">
    <property type="entry name" value="KAS_III"/>
    <property type="match status" value="1"/>
</dbReference>
<evidence type="ECO:0000259" key="11">
    <source>
        <dbReference type="Pfam" id="PF08545"/>
    </source>
</evidence>
<comment type="domain">
    <text evidence="9">The last Arg residue of the ACP-binding site is essential for the weak association between ACP/AcpP and FabH.</text>
</comment>
<evidence type="ECO:0000256" key="2">
    <source>
        <dbReference type="ARBA" id="ARBA00022490"/>
    </source>
</evidence>
<feature type="active site" evidence="9">
    <location>
        <position position="254"/>
    </location>
</feature>
<keyword evidence="3 9" id="KW-0444">Lipid biosynthesis</keyword>
<dbReference type="Proteomes" id="UP001596174">
    <property type="component" value="Unassembled WGS sequence"/>
</dbReference>
<dbReference type="SUPFAM" id="SSF53901">
    <property type="entry name" value="Thiolase-like"/>
    <property type="match status" value="1"/>
</dbReference>
<evidence type="ECO:0000256" key="9">
    <source>
        <dbReference type="HAMAP-Rule" id="MF_01815"/>
    </source>
</evidence>
<organism evidence="12 13">
    <name type="scientific">Streptacidiphilus monticola</name>
    <dbReference type="NCBI Taxonomy" id="2161674"/>
    <lineage>
        <taxon>Bacteria</taxon>
        <taxon>Bacillati</taxon>
        <taxon>Actinomycetota</taxon>
        <taxon>Actinomycetes</taxon>
        <taxon>Kitasatosporales</taxon>
        <taxon>Streptomycetaceae</taxon>
        <taxon>Streptacidiphilus</taxon>
    </lineage>
</organism>
<comment type="subcellular location">
    <subcellularLocation>
        <location evidence="9">Cytoplasm</location>
    </subcellularLocation>
</comment>
<dbReference type="Gene3D" id="3.40.47.10">
    <property type="match status" value="1"/>
</dbReference>
<dbReference type="PANTHER" id="PTHR34069:SF2">
    <property type="entry name" value="BETA-KETOACYL-[ACYL-CARRIER-PROTEIN] SYNTHASE III"/>
    <property type="match status" value="1"/>
</dbReference>
<dbReference type="EMBL" id="JBHSQJ010000150">
    <property type="protein sequence ID" value="MFC5911231.1"/>
    <property type="molecule type" value="Genomic_DNA"/>
</dbReference>
<proteinExistence type="inferred from homology"/>
<comment type="catalytic activity">
    <reaction evidence="9">
        <text>malonyl-[ACP] + acetyl-CoA + H(+) = 3-oxobutanoyl-[ACP] + CO2 + CoA</text>
        <dbReference type="Rhea" id="RHEA:12080"/>
        <dbReference type="Rhea" id="RHEA-COMP:9623"/>
        <dbReference type="Rhea" id="RHEA-COMP:9625"/>
        <dbReference type="ChEBI" id="CHEBI:15378"/>
        <dbReference type="ChEBI" id="CHEBI:16526"/>
        <dbReference type="ChEBI" id="CHEBI:57287"/>
        <dbReference type="ChEBI" id="CHEBI:57288"/>
        <dbReference type="ChEBI" id="CHEBI:78449"/>
        <dbReference type="ChEBI" id="CHEBI:78450"/>
        <dbReference type="EC" id="2.3.1.180"/>
    </reaction>
</comment>
<keyword evidence="8 9" id="KW-0012">Acyltransferase</keyword>
<gene>
    <name evidence="9" type="primary">fabH</name>
    <name evidence="12" type="ORF">ACFP3V_29005</name>
</gene>
<keyword evidence="9" id="KW-0511">Multifunctional enzyme</keyword>
<dbReference type="HAMAP" id="MF_01815">
    <property type="entry name" value="FabH"/>
    <property type="match status" value="1"/>
</dbReference>
<evidence type="ECO:0000256" key="5">
    <source>
        <dbReference type="ARBA" id="ARBA00022832"/>
    </source>
</evidence>
<feature type="domain" description="Beta-ketoacyl-[acyl-carrier-protein] synthase III N-terminal" evidence="11">
    <location>
        <begin position="106"/>
        <end position="186"/>
    </location>
</feature>
<keyword evidence="7 9" id="KW-0275">Fatty acid biosynthesis</keyword>
<dbReference type="InterPro" id="IPR013751">
    <property type="entry name" value="ACP_syn_III_N"/>
</dbReference>
<evidence type="ECO:0000256" key="8">
    <source>
        <dbReference type="ARBA" id="ARBA00023315"/>
    </source>
</evidence>
<evidence type="ECO:0000256" key="3">
    <source>
        <dbReference type="ARBA" id="ARBA00022516"/>
    </source>
</evidence>
<protein>
    <recommendedName>
        <fullName evidence="9">Beta-ketoacyl-[acyl-carrier-protein] synthase III</fullName>
        <shortName evidence="9">Beta-ketoacyl-ACP synthase III</shortName>
        <shortName evidence="9">KAS III</shortName>
        <ecNumber evidence="9">2.3.1.180</ecNumber>
    </recommendedName>
    <alternativeName>
        <fullName evidence="9">3-oxoacyl-[acyl-carrier-protein] synthase 3</fullName>
    </alternativeName>
    <alternativeName>
        <fullName evidence="9">3-oxoacyl-[acyl-carrier-protein] synthase III</fullName>
    </alternativeName>
</protein>
<dbReference type="EC" id="2.3.1.180" evidence="9"/>
<evidence type="ECO:0000256" key="4">
    <source>
        <dbReference type="ARBA" id="ARBA00022679"/>
    </source>
</evidence>
<comment type="subunit">
    <text evidence="9">Homodimer.</text>
</comment>
<sequence length="333" mass="34265">MSRAAVLTGIGAMVPPREVGNDAFAERLATSDEWIRTRTGIRKRHMVDPGTSTSDLAVEAGQRALKSAGRDQVDLVVLATATPDYPLPGTAPDVASRLGLDHVPAFDVAAVCAGFVYALATAAGTIGAGLTDRVLVIGAEAFSTILDPTDRGTAILFGDGAGAVVLERGPADAPGALLGFDLGSDGSMADLIMIPGGGSRQRSGGAPPDADRAWFTMQGREVFGQAATRMAESTRTLLKTIDWPVESVDRFVGHQANVRILHAVSDLIGLPRERAVVHLDQVGNTSAASIPLALAHAAATGQLLPGHRVAMSAFGGGLAWGSAALVWPDVVPG</sequence>
<evidence type="ECO:0000256" key="7">
    <source>
        <dbReference type="ARBA" id="ARBA00023160"/>
    </source>
</evidence>
<evidence type="ECO:0000313" key="12">
    <source>
        <dbReference type="EMBL" id="MFC5911231.1"/>
    </source>
</evidence>
<feature type="domain" description="Beta-ketoacyl-[acyl-carrier-protein] synthase III C-terminal" evidence="10">
    <location>
        <begin position="240"/>
        <end position="327"/>
    </location>
</feature>
<evidence type="ECO:0000259" key="10">
    <source>
        <dbReference type="Pfam" id="PF08541"/>
    </source>
</evidence>